<dbReference type="Gene3D" id="4.10.60.10">
    <property type="entry name" value="Zinc finger, CCHC-type"/>
    <property type="match status" value="1"/>
</dbReference>
<dbReference type="Pfam" id="PF00098">
    <property type="entry name" value="zf-CCHC"/>
    <property type="match status" value="1"/>
</dbReference>
<dbReference type="RefSeq" id="XP_026604384.1">
    <property type="nucleotide sequence ID" value="XM_026746904.1"/>
</dbReference>
<proteinExistence type="predicted"/>
<name>A0A3D8S5F5_9EURO</name>
<organism evidence="2 3">
    <name type="scientific">Aspergillus mulundensis</name>
    <dbReference type="NCBI Taxonomy" id="1810919"/>
    <lineage>
        <taxon>Eukaryota</taxon>
        <taxon>Fungi</taxon>
        <taxon>Dikarya</taxon>
        <taxon>Ascomycota</taxon>
        <taxon>Pezizomycotina</taxon>
        <taxon>Eurotiomycetes</taxon>
        <taxon>Eurotiomycetidae</taxon>
        <taxon>Eurotiales</taxon>
        <taxon>Aspergillaceae</taxon>
        <taxon>Aspergillus</taxon>
        <taxon>Aspergillus subgen. Nidulantes</taxon>
    </lineage>
</organism>
<dbReference type="GeneID" id="38115258"/>
<evidence type="ECO:0000313" key="3">
    <source>
        <dbReference type="Proteomes" id="UP000256690"/>
    </source>
</evidence>
<comment type="caution">
    <text evidence="2">The sequence shown here is derived from an EMBL/GenBank/DDBJ whole genome shotgun (WGS) entry which is preliminary data.</text>
</comment>
<gene>
    <name evidence="2" type="ORF">DSM5745_04888</name>
</gene>
<dbReference type="GO" id="GO:0008270">
    <property type="term" value="F:zinc ion binding"/>
    <property type="evidence" value="ECO:0007669"/>
    <property type="project" value="InterPro"/>
</dbReference>
<feature type="domain" description="CCHC-type" evidence="1">
    <location>
        <begin position="34"/>
        <end position="47"/>
    </location>
</feature>
<dbReference type="EMBL" id="PVWQ01000005">
    <property type="protein sequence ID" value="RDW81331.1"/>
    <property type="molecule type" value="Genomic_DNA"/>
</dbReference>
<protein>
    <recommendedName>
        <fullName evidence="1">CCHC-type domain-containing protein</fullName>
    </recommendedName>
</protein>
<dbReference type="GO" id="GO:0003676">
    <property type="term" value="F:nucleic acid binding"/>
    <property type="evidence" value="ECO:0007669"/>
    <property type="project" value="InterPro"/>
</dbReference>
<keyword evidence="3" id="KW-1185">Reference proteome</keyword>
<sequence length="123" mass="14114">MEKPDPMTEAFICEMGLEDAKRNELLSDVLVEVKCVNCNKPGHRARDYQQPRVNSIERRNCRFPEHKTSECMALQPSFSIEEKGGIMGVLSLGFDLPQRSKYGLGQLRPSFWDPERDKNRGNN</sequence>
<dbReference type="InterPro" id="IPR001878">
    <property type="entry name" value="Znf_CCHC"/>
</dbReference>
<accession>A0A3D8S5F5</accession>
<dbReference type="AlphaFoldDB" id="A0A3D8S5F5"/>
<dbReference type="OrthoDB" id="8026949at2759"/>
<dbReference type="Proteomes" id="UP000256690">
    <property type="component" value="Unassembled WGS sequence"/>
</dbReference>
<evidence type="ECO:0000259" key="1">
    <source>
        <dbReference type="Pfam" id="PF00098"/>
    </source>
</evidence>
<dbReference type="SUPFAM" id="SSF57756">
    <property type="entry name" value="Retrovirus zinc finger-like domains"/>
    <property type="match status" value="1"/>
</dbReference>
<dbReference type="InterPro" id="IPR036875">
    <property type="entry name" value="Znf_CCHC_sf"/>
</dbReference>
<evidence type="ECO:0000313" key="2">
    <source>
        <dbReference type="EMBL" id="RDW81331.1"/>
    </source>
</evidence>
<reference evidence="2 3" key="1">
    <citation type="journal article" date="2018" name="IMA Fungus">
        <title>IMA Genome-F 9: Draft genome sequence of Annulohypoxylon stygium, Aspergillus mulundensis, Berkeleyomyces basicola (syn. Thielaviopsis basicola), Ceratocystis smalleyi, two Cercospora beticola strains, Coleophoma cylindrospora, Fusarium fracticaudum, Phialophora cf. hyalina, and Morchella septimelata.</title>
        <authorList>
            <person name="Wingfield B.D."/>
            <person name="Bills G.F."/>
            <person name="Dong Y."/>
            <person name="Huang W."/>
            <person name="Nel W.J."/>
            <person name="Swalarsk-Parry B.S."/>
            <person name="Vaghefi N."/>
            <person name="Wilken P.M."/>
            <person name="An Z."/>
            <person name="de Beer Z.W."/>
            <person name="De Vos L."/>
            <person name="Chen L."/>
            <person name="Duong T.A."/>
            <person name="Gao Y."/>
            <person name="Hammerbacher A."/>
            <person name="Kikkert J.R."/>
            <person name="Li Y."/>
            <person name="Li H."/>
            <person name="Li K."/>
            <person name="Li Q."/>
            <person name="Liu X."/>
            <person name="Ma X."/>
            <person name="Naidoo K."/>
            <person name="Pethybridge S.J."/>
            <person name="Sun J."/>
            <person name="Steenkamp E.T."/>
            <person name="van der Nest M.A."/>
            <person name="van Wyk S."/>
            <person name="Wingfield M.J."/>
            <person name="Xiong C."/>
            <person name="Yue Q."/>
            <person name="Zhang X."/>
        </authorList>
    </citation>
    <scope>NUCLEOTIDE SEQUENCE [LARGE SCALE GENOMIC DNA]</scope>
    <source>
        <strain evidence="2 3">DSM 5745</strain>
    </source>
</reference>